<keyword evidence="2 3" id="KW-0456">Lyase</keyword>
<comment type="pathway">
    <text evidence="3 4">Cofactor biosynthesis; coenzyme A biosynthesis; CoA from (R)-pantothenate: step 2/5.</text>
</comment>
<dbReference type="GO" id="GO:0010181">
    <property type="term" value="F:FMN binding"/>
    <property type="evidence" value="ECO:0007669"/>
    <property type="project" value="UniProtKB-UniRule"/>
</dbReference>
<feature type="active site" description="Proton donor" evidence="3">
    <location>
        <position position="159"/>
    </location>
</feature>
<dbReference type="GO" id="GO:0015937">
    <property type="term" value="P:coenzyme A biosynthetic process"/>
    <property type="evidence" value="ECO:0007669"/>
    <property type="project" value="UniProtKB-UniRule"/>
</dbReference>
<dbReference type="Pfam" id="PF02441">
    <property type="entry name" value="Flavoprotein"/>
    <property type="match status" value="1"/>
</dbReference>
<keyword evidence="3" id="KW-0479">Metal-binding</keyword>
<keyword evidence="3" id="KW-0511">Multifunctional enzyme</keyword>
<dbReference type="InterPro" id="IPR005252">
    <property type="entry name" value="CoaBC"/>
</dbReference>
<evidence type="ECO:0000256" key="2">
    <source>
        <dbReference type="ARBA" id="ARBA00023239"/>
    </source>
</evidence>
<name>A0A0W0WY07_9GAMM</name>
<feature type="binding site" evidence="3">
    <location>
        <position position="338"/>
    </location>
    <ligand>
        <name>CTP</name>
        <dbReference type="ChEBI" id="CHEBI:37563"/>
    </ligand>
</feature>
<evidence type="ECO:0000256" key="3">
    <source>
        <dbReference type="HAMAP-Rule" id="MF_02225"/>
    </source>
</evidence>
<dbReference type="InterPro" id="IPR035929">
    <property type="entry name" value="CoaB-like_sf"/>
</dbReference>
<evidence type="ECO:0000256" key="4">
    <source>
        <dbReference type="RuleBase" id="RU364078"/>
    </source>
</evidence>
<evidence type="ECO:0000313" key="7">
    <source>
        <dbReference type="EMBL" id="KTD37213.1"/>
    </source>
</evidence>
<dbReference type="EMBL" id="LNYP01000031">
    <property type="protein sequence ID" value="KTD37213.1"/>
    <property type="molecule type" value="Genomic_DNA"/>
</dbReference>
<dbReference type="GO" id="GO:0004633">
    <property type="term" value="F:phosphopantothenoylcysteine decarboxylase activity"/>
    <property type="evidence" value="ECO:0007669"/>
    <property type="project" value="UniProtKB-UniRule"/>
</dbReference>
<dbReference type="InterPro" id="IPR003382">
    <property type="entry name" value="Flavoprotein"/>
</dbReference>
<feature type="binding site" evidence="3">
    <location>
        <position position="279"/>
    </location>
    <ligand>
        <name>CTP</name>
        <dbReference type="ChEBI" id="CHEBI:37563"/>
    </ligand>
</feature>
<feature type="domain" description="DNA/pantothenate metabolism flavoprotein C-terminal" evidence="6">
    <location>
        <begin position="186"/>
        <end position="393"/>
    </location>
</feature>
<dbReference type="PANTHER" id="PTHR14359:SF6">
    <property type="entry name" value="PHOSPHOPANTOTHENOYLCYSTEINE DECARBOXYLASE"/>
    <property type="match status" value="1"/>
</dbReference>
<comment type="cofactor">
    <cofactor evidence="3">
        <name>Mg(2+)</name>
        <dbReference type="ChEBI" id="CHEBI:18420"/>
    </cofactor>
</comment>
<dbReference type="GO" id="GO:0046872">
    <property type="term" value="F:metal ion binding"/>
    <property type="evidence" value="ECO:0007669"/>
    <property type="project" value="UniProtKB-KW"/>
</dbReference>
<keyword evidence="1 3" id="KW-0210">Decarboxylase</keyword>
<gene>
    <name evidence="3" type="primary">coaBC</name>
    <name evidence="7" type="ORF">Loak_2349</name>
</gene>
<comment type="similarity">
    <text evidence="3 4">In the C-terminal section; belongs to the PPC synthetase family.</text>
</comment>
<evidence type="ECO:0000313" key="8">
    <source>
        <dbReference type="Proteomes" id="UP000054858"/>
    </source>
</evidence>
<comment type="pathway">
    <text evidence="3 4">Cofactor biosynthesis; coenzyme A biosynthesis; CoA from (R)-pantothenate: step 3/5.</text>
</comment>
<proteinExistence type="inferred from homology"/>
<dbReference type="GO" id="GO:0071513">
    <property type="term" value="C:phosphopantothenoylcysteine decarboxylase complex"/>
    <property type="evidence" value="ECO:0007669"/>
    <property type="project" value="TreeGrafter"/>
</dbReference>
<dbReference type="Proteomes" id="UP000054858">
    <property type="component" value="Unassembled WGS sequence"/>
</dbReference>
<feature type="binding site" evidence="3">
    <location>
        <position position="342"/>
    </location>
    <ligand>
        <name>CTP</name>
        <dbReference type="ChEBI" id="CHEBI:37563"/>
    </ligand>
</feature>
<keyword evidence="3 4" id="KW-0288">FMN</keyword>
<feature type="binding site" evidence="3">
    <location>
        <begin position="306"/>
        <end position="309"/>
    </location>
    <ligand>
        <name>CTP</name>
        <dbReference type="ChEBI" id="CHEBI:37563"/>
    </ligand>
</feature>
<dbReference type="EC" id="4.1.1.36" evidence="3"/>
<comment type="function">
    <text evidence="4">Catalyzes two steps in the biosynthesis of coenzyme A. In the first step cysteine is conjugated to 4'-phosphopantothenate to form 4-phosphopantothenoylcysteine, in the latter compound is decarboxylated to form 4'-phosphopantotheine.</text>
</comment>
<comment type="caution">
    <text evidence="7">The sequence shown here is derived from an EMBL/GenBank/DDBJ whole genome shotgun (WGS) entry which is preliminary data.</text>
</comment>
<feature type="region of interest" description="Phosphopantothenate--cysteine ligase" evidence="3">
    <location>
        <begin position="191"/>
        <end position="401"/>
    </location>
</feature>
<dbReference type="RefSeq" id="WP_035893213.1">
    <property type="nucleotide sequence ID" value="NZ_LCUA01000019.1"/>
</dbReference>
<dbReference type="SUPFAM" id="SSF102645">
    <property type="entry name" value="CoaB-like"/>
    <property type="match status" value="1"/>
</dbReference>
<dbReference type="Pfam" id="PF04127">
    <property type="entry name" value="DFP"/>
    <property type="match status" value="1"/>
</dbReference>
<comment type="caution">
    <text evidence="3">Lacks conserved residue(s) required for the propagation of feature annotation.</text>
</comment>
<comment type="function">
    <text evidence="3">Catalyzes two sequential steps in the biosynthesis of coenzyme A. In the first step cysteine is conjugated to 4'-phosphopantothenate to form 4-phosphopantothenoylcysteine. In the second step the latter compound is decarboxylated to form 4'-phosphopantotheine.</text>
</comment>
<comment type="similarity">
    <text evidence="3 4">In the N-terminal section; belongs to the HFCD (homo-oligomeric flavin containing Cys decarboxylase) superfamily.</text>
</comment>
<keyword evidence="3" id="KW-0460">Magnesium</keyword>
<feature type="domain" description="Flavoprotein" evidence="5">
    <location>
        <begin position="7"/>
        <end position="175"/>
    </location>
</feature>
<feature type="region of interest" description="Phosphopantothenoylcysteine decarboxylase" evidence="3">
    <location>
        <begin position="1"/>
        <end position="190"/>
    </location>
</feature>
<comment type="catalytic activity">
    <reaction evidence="3 4">
        <text>N-[(R)-4-phosphopantothenoyl]-L-cysteine + H(+) = (R)-4'-phosphopantetheine + CO2</text>
        <dbReference type="Rhea" id="RHEA:16793"/>
        <dbReference type="ChEBI" id="CHEBI:15378"/>
        <dbReference type="ChEBI" id="CHEBI:16526"/>
        <dbReference type="ChEBI" id="CHEBI:59458"/>
        <dbReference type="ChEBI" id="CHEBI:61723"/>
        <dbReference type="EC" id="4.1.1.36"/>
    </reaction>
</comment>
<dbReference type="NCBIfam" id="TIGR00521">
    <property type="entry name" value="coaBC_dfp"/>
    <property type="match status" value="1"/>
</dbReference>
<dbReference type="Gene3D" id="3.40.50.10300">
    <property type="entry name" value="CoaB-like"/>
    <property type="match status" value="1"/>
</dbReference>
<protein>
    <recommendedName>
        <fullName evidence="3">Coenzyme A biosynthesis bifunctional protein CoaBC</fullName>
    </recommendedName>
    <alternativeName>
        <fullName evidence="3">DNA/pantothenate metabolism flavoprotein</fullName>
    </alternativeName>
    <alternativeName>
        <fullName evidence="3">Phosphopantothenoylcysteine synthetase/decarboxylase</fullName>
        <shortName evidence="3">PPCS-PPCDC</shortName>
    </alternativeName>
    <domain>
        <recommendedName>
            <fullName evidence="3">Phosphopantothenoylcysteine decarboxylase</fullName>
            <shortName evidence="3">PPC decarboxylase</shortName>
            <shortName evidence="3">PPC-DC</shortName>
            <ecNumber evidence="3">4.1.1.36</ecNumber>
        </recommendedName>
        <alternativeName>
            <fullName evidence="3">CoaC</fullName>
        </alternativeName>
    </domain>
    <domain>
        <recommendedName>
            <fullName evidence="3">Phosphopantothenate--cysteine ligase</fullName>
            <ecNumber evidence="3">6.3.2.5</ecNumber>
        </recommendedName>
        <alternativeName>
            <fullName evidence="3">CoaB</fullName>
        </alternativeName>
        <alternativeName>
            <fullName evidence="3">Phosphopantothenoylcysteine synthetase</fullName>
            <shortName evidence="3">PPC synthetase</shortName>
            <shortName evidence="3">PPC-S</shortName>
        </alternativeName>
    </domain>
</protein>
<keyword evidence="3 4" id="KW-0436">Ligase</keyword>
<sequence>MQDFANKKIVLGVCGGIAAYKSAYLIRELTRLGASVRVVMTASAQQFITPMTLQALSGHEVRCQLFDAQAEKAMGHIELARWADYLLIAPASANCLAKLAHGLADDLLSTLYLVAEVPVIVCPAMNRSMWTHEATQANRVLLERRGVVIVGPEEGSQACGEHGFGRMSEVDNIIDALRLYEVHQLLRGKQVMITAGPTQEAIDPVRYISNRSSGKMGYALAQAALMAGAEVTLVSGPSALPPPAKVDFHSVHSAEEMLDKVMHHLKSDMIFIGTAAVADYRLQAPEPEKIKKSKQNGLALNLIPNPDILATVVASGQASYVVGFAAETTDVVQHAKEKLQAKKLDMVIANQVGNGLAFDKDYNQVTIITKDGQCELPFSHKTRLAGQIVAILAANLQNGPK</sequence>
<reference evidence="7 8" key="1">
    <citation type="submission" date="2015-11" db="EMBL/GenBank/DDBJ databases">
        <title>Genomic analysis of 38 Legionella species identifies large and diverse effector repertoires.</title>
        <authorList>
            <person name="Burstein D."/>
            <person name="Amaro F."/>
            <person name="Zusman T."/>
            <person name="Lifshitz Z."/>
            <person name="Cohen O."/>
            <person name="Gilbert J.A."/>
            <person name="Pupko T."/>
            <person name="Shuman H.A."/>
            <person name="Segal G."/>
        </authorList>
    </citation>
    <scope>NUCLEOTIDE SEQUENCE [LARGE SCALE GENOMIC DNA]</scope>
    <source>
        <strain evidence="7 8">Oak Ridge-10</strain>
    </source>
</reference>
<comment type="cofactor">
    <cofactor evidence="3">
        <name>FMN</name>
        <dbReference type="ChEBI" id="CHEBI:58210"/>
    </cofactor>
    <text evidence="3">Binds 1 FMN per subunit.</text>
</comment>
<dbReference type="InterPro" id="IPR007085">
    <property type="entry name" value="DNA/pantothenate-metab_flavo_C"/>
</dbReference>
<dbReference type="InterPro" id="IPR036551">
    <property type="entry name" value="Flavin_trans-like"/>
</dbReference>
<dbReference type="PANTHER" id="PTHR14359">
    <property type="entry name" value="HOMO-OLIGOMERIC FLAVIN CONTAINING CYS DECARBOXYLASE FAMILY"/>
    <property type="match status" value="1"/>
</dbReference>
<dbReference type="Gene3D" id="3.40.50.1950">
    <property type="entry name" value="Flavin prenyltransferase-like"/>
    <property type="match status" value="1"/>
</dbReference>
<dbReference type="EC" id="6.3.2.5" evidence="3"/>
<feature type="binding site" evidence="3">
    <location>
        <position position="324"/>
    </location>
    <ligand>
        <name>CTP</name>
        <dbReference type="ChEBI" id="CHEBI:37563"/>
    </ligand>
</feature>
<accession>A0A0W0WY07</accession>
<keyword evidence="3 4" id="KW-0285">Flavoprotein</keyword>
<dbReference type="UniPathway" id="UPA00241">
    <property type="reaction ID" value="UER00353"/>
</dbReference>
<evidence type="ECO:0000259" key="6">
    <source>
        <dbReference type="Pfam" id="PF04127"/>
    </source>
</evidence>
<dbReference type="AlphaFoldDB" id="A0A0W0WY07"/>
<dbReference type="PATRIC" id="fig|29423.5.peg.2467"/>
<comment type="catalytic activity">
    <reaction evidence="3 4">
        <text>(R)-4'-phosphopantothenate + L-cysteine + CTP = N-[(R)-4-phosphopantothenoyl]-L-cysteine + CMP + diphosphate + H(+)</text>
        <dbReference type="Rhea" id="RHEA:19397"/>
        <dbReference type="ChEBI" id="CHEBI:10986"/>
        <dbReference type="ChEBI" id="CHEBI:15378"/>
        <dbReference type="ChEBI" id="CHEBI:33019"/>
        <dbReference type="ChEBI" id="CHEBI:35235"/>
        <dbReference type="ChEBI" id="CHEBI:37563"/>
        <dbReference type="ChEBI" id="CHEBI:59458"/>
        <dbReference type="ChEBI" id="CHEBI:60377"/>
        <dbReference type="EC" id="6.3.2.5"/>
    </reaction>
</comment>
<evidence type="ECO:0000259" key="5">
    <source>
        <dbReference type="Pfam" id="PF02441"/>
    </source>
</evidence>
<organism evidence="7 8">
    <name type="scientific">Legionella oakridgensis</name>
    <dbReference type="NCBI Taxonomy" id="29423"/>
    <lineage>
        <taxon>Bacteria</taxon>
        <taxon>Pseudomonadati</taxon>
        <taxon>Pseudomonadota</taxon>
        <taxon>Gammaproteobacteria</taxon>
        <taxon>Legionellales</taxon>
        <taxon>Legionellaceae</taxon>
        <taxon>Legionella</taxon>
    </lineage>
</organism>
<dbReference type="GO" id="GO:0004632">
    <property type="term" value="F:phosphopantothenate--cysteine ligase activity"/>
    <property type="evidence" value="ECO:0007669"/>
    <property type="project" value="UniProtKB-UniRule"/>
</dbReference>
<feature type="binding site" evidence="3">
    <location>
        <position position="289"/>
    </location>
    <ligand>
        <name>CTP</name>
        <dbReference type="ChEBI" id="CHEBI:37563"/>
    </ligand>
</feature>
<dbReference type="HAMAP" id="MF_02225">
    <property type="entry name" value="CoaBC"/>
    <property type="match status" value="1"/>
</dbReference>
<dbReference type="SUPFAM" id="SSF52507">
    <property type="entry name" value="Homo-oligomeric flavin-containing Cys decarboxylases, HFCD"/>
    <property type="match status" value="1"/>
</dbReference>
<evidence type="ECO:0000256" key="1">
    <source>
        <dbReference type="ARBA" id="ARBA00022793"/>
    </source>
</evidence>
<dbReference type="GO" id="GO:0015941">
    <property type="term" value="P:pantothenate catabolic process"/>
    <property type="evidence" value="ECO:0007669"/>
    <property type="project" value="InterPro"/>
</dbReference>